<dbReference type="Proteomes" id="UP001497623">
    <property type="component" value="Unassembled WGS sequence"/>
</dbReference>
<evidence type="ECO:0000313" key="2">
    <source>
        <dbReference type="EMBL" id="CAL4235803.1"/>
    </source>
</evidence>
<feature type="non-terminal residue" evidence="2">
    <location>
        <position position="1"/>
    </location>
</feature>
<reference evidence="2 3" key="1">
    <citation type="submission" date="2024-05" db="EMBL/GenBank/DDBJ databases">
        <authorList>
            <person name="Wallberg A."/>
        </authorList>
    </citation>
    <scope>NUCLEOTIDE SEQUENCE [LARGE SCALE GENOMIC DNA]</scope>
</reference>
<protein>
    <submittedName>
        <fullName evidence="2">Uncharacterized protein</fullName>
    </submittedName>
</protein>
<sequence length="141" mass="16834">DKTIDLNTTIQKNSKSKNKQKQIEKILEKKSYLENEVREILKRYNPMEEHLREMKNKNEERRVYEELVCSTLSNEYSEVVELIDSCFTKYSNINHIWALANYAEENQIPPDEKYEDFTSETFKEIVVLSIFVYGYENSSET</sequence>
<accession>A0AAV2ST32</accession>
<comment type="caution">
    <text evidence="2">The sequence shown here is derived from an EMBL/GenBank/DDBJ whole genome shotgun (WGS) entry which is preliminary data.</text>
</comment>
<organism evidence="2 3">
    <name type="scientific">Meganyctiphanes norvegica</name>
    <name type="common">Northern krill</name>
    <name type="synonym">Thysanopoda norvegica</name>
    <dbReference type="NCBI Taxonomy" id="48144"/>
    <lineage>
        <taxon>Eukaryota</taxon>
        <taxon>Metazoa</taxon>
        <taxon>Ecdysozoa</taxon>
        <taxon>Arthropoda</taxon>
        <taxon>Crustacea</taxon>
        <taxon>Multicrustacea</taxon>
        <taxon>Malacostraca</taxon>
        <taxon>Eumalacostraca</taxon>
        <taxon>Eucarida</taxon>
        <taxon>Euphausiacea</taxon>
        <taxon>Euphausiidae</taxon>
        <taxon>Meganyctiphanes</taxon>
    </lineage>
</organism>
<keyword evidence="3" id="KW-1185">Reference proteome</keyword>
<dbReference type="AlphaFoldDB" id="A0AAV2ST32"/>
<evidence type="ECO:0000313" key="3">
    <source>
        <dbReference type="Proteomes" id="UP001497623"/>
    </source>
</evidence>
<name>A0AAV2ST32_MEGNR</name>
<gene>
    <name evidence="2" type="ORF">MNOR_LOCUS40111</name>
</gene>
<dbReference type="EMBL" id="CAXKWB010115773">
    <property type="protein sequence ID" value="CAL4235803.1"/>
    <property type="molecule type" value="Genomic_DNA"/>
</dbReference>
<feature type="region of interest" description="Disordered" evidence="1">
    <location>
        <begin position="1"/>
        <end position="21"/>
    </location>
</feature>
<evidence type="ECO:0000256" key="1">
    <source>
        <dbReference type="SAM" id="MobiDB-lite"/>
    </source>
</evidence>
<proteinExistence type="predicted"/>